<keyword evidence="11" id="KW-1185">Reference proteome</keyword>
<evidence type="ECO:0000313" key="11">
    <source>
        <dbReference type="Proteomes" id="UP000507245"/>
    </source>
</evidence>
<dbReference type="InterPro" id="IPR025756">
    <property type="entry name" value="Myb_CC_LHEQLE"/>
</dbReference>
<sequence length="477" mass="53036">MNAQKIDCQERIIQQSHGLISDFNFELGSQSSQNFDLQQAWNMGIWVQQPTEDQPNMSQLQNHGLPRSSSSIMSRFESPASAFYATERCMGFSQYHSQVGNSQFPSGQTYNESYGSMDSSEQADPNLDIRNTLQSILKSQPSSYHQYQKSSEKPNQIPLPSNNLFEHQQNKLRGGSTASVGRPSLSLPPKENQDQAGGCNSFSTSPVTQLSFFPQQGKQSPRISSGNVSTTYGDSPSTSPVLSSKTRIRWNQDLHEKFVECVNRLGGADKATPKAILKMMCLDGLTIFHVKSHLQKYRIAKYLPDTAEGKSEKRTTLNVEPQLDMKTGLQIKEALQLQLDVQRRLHEQLEIQRNLQLRIEEQGKQLKKMFDLQQKTSNDLFKTQNLDITCHEDAPSDSLNAIQVSSPEDSGNSNFPSKINFGLPPKDQAGFQNGMSRINFITSCYRLLLLGGGGGGGESAMVAPMMCYVMPAGVAIF</sequence>
<dbReference type="FunFam" id="1.10.10.60:FF:000002">
    <property type="entry name" value="Myb family transcription factor"/>
    <property type="match status" value="1"/>
</dbReference>
<proteinExistence type="inferred from homology"/>
<feature type="domain" description="Myb-like" evidence="8">
    <location>
        <begin position="249"/>
        <end position="298"/>
    </location>
</feature>
<keyword evidence="4" id="KW-0175">Coiled coil</keyword>
<feature type="domain" description="MYB-CC type transcription factor LHEQLE-containing" evidence="9">
    <location>
        <begin position="329"/>
        <end position="376"/>
    </location>
</feature>
<dbReference type="EMBL" id="CAEKKB010000007">
    <property type="protein sequence ID" value="CAB4317210.1"/>
    <property type="molecule type" value="Genomic_DNA"/>
</dbReference>
<dbReference type="InterPro" id="IPR009057">
    <property type="entry name" value="Homeodomain-like_sf"/>
</dbReference>
<dbReference type="Proteomes" id="UP000507245">
    <property type="component" value="Unassembled WGS sequence"/>
</dbReference>
<dbReference type="Pfam" id="PF14379">
    <property type="entry name" value="Myb_CC_LHEQLE"/>
    <property type="match status" value="1"/>
</dbReference>
<dbReference type="AlphaFoldDB" id="A0A6J5XTR7"/>
<keyword evidence="3" id="KW-0805">Transcription regulation</keyword>
<comment type="similarity">
    <text evidence="2">Belongs to the MYB-CC family.</text>
</comment>
<dbReference type="PANTHER" id="PTHR31499">
    <property type="entry name" value="MYB FAMILY TRANSCRIPTION FACTOR PHL11"/>
    <property type="match status" value="1"/>
</dbReference>
<dbReference type="Gene3D" id="1.10.10.60">
    <property type="entry name" value="Homeodomain-like"/>
    <property type="match status" value="1"/>
</dbReference>
<evidence type="ECO:0000256" key="3">
    <source>
        <dbReference type="ARBA" id="ARBA00023015"/>
    </source>
</evidence>
<keyword evidence="5" id="KW-0804">Transcription</keyword>
<evidence type="ECO:0000259" key="9">
    <source>
        <dbReference type="Pfam" id="PF14379"/>
    </source>
</evidence>
<dbReference type="GO" id="GO:0003700">
    <property type="term" value="F:DNA-binding transcription factor activity"/>
    <property type="evidence" value="ECO:0007669"/>
    <property type="project" value="InterPro"/>
</dbReference>
<evidence type="ECO:0000313" key="10">
    <source>
        <dbReference type="EMBL" id="CAB4317210.1"/>
    </source>
</evidence>
<reference evidence="11" key="1">
    <citation type="journal article" date="2020" name="Genome Biol.">
        <title>Gamete binning: chromosome-level and haplotype-resolved genome assembly enabled by high-throughput single-cell sequencing of gamete genomes.</title>
        <authorList>
            <person name="Campoy J.A."/>
            <person name="Sun H."/>
            <person name="Goel M."/>
            <person name="Jiao W.-B."/>
            <person name="Folz-Donahue K."/>
            <person name="Wang N."/>
            <person name="Rubio M."/>
            <person name="Liu C."/>
            <person name="Kukat C."/>
            <person name="Ruiz D."/>
            <person name="Huettel B."/>
            <person name="Schneeberger K."/>
        </authorList>
    </citation>
    <scope>NUCLEOTIDE SEQUENCE [LARGE SCALE GENOMIC DNA]</scope>
    <source>
        <strain evidence="11">cv. Rojo Pasion</strain>
    </source>
</reference>
<dbReference type="Pfam" id="PF00249">
    <property type="entry name" value="Myb_DNA-binding"/>
    <property type="match status" value="1"/>
</dbReference>
<dbReference type="GO" id="GO:0005634">
    <property type="term" value="C:nucleus"/>
    <property type="evidence" value="ECO:0007669"/>
    <property type="project" value="UniProtKB-SubCell"/>
</dbReference>
<dbReference type="OrthoDB" id="551907at2759"/>
<feature type="compositionally biased region" description="Polar residues" evidence="7">
    <location>
        <begin position="139"/>
        <end position="149"/>
    </location>
</feature>
<dbReference type="PANTHER" id="PTHR31499:SF80">
    <property type="entry name" value="HTH MYB-TYPE DOMAIN-CONTAINING PROTEIN"/>
    <property type="match status" value="1"/>
</dbReference>
<dbReference type="SUPFAM" id="SSF46689">
    <property type="entry name" value="Homeodomain-like"/>
    <property type="match status" value="1"/>
</dbReference>
<feature type="region of interest" description="Disordered" evidence="7">
    <location>
        <begin position="139"/>
        <end position="201"/>
    </location>
</feature>
<feature type="region of interest" description="Disordered" evidence="7">
    <location>
        <begin position="103"/>
        <end position="125"/>
    </location>
</feature>
<evidence type="ECO:0000256" key="4">
    <source>
        <dbReference type="ARBA" id="ARBA00023054"/>
    </source>
</evidence>
<evidence type="ECO:0000259" key="8">
    <source>
        <dbReference type="Pfam" id="PF00249"/>
    </source>
</evidence>
<evidence type="ECO:0000256" key="6">
    <source>
        <dbReference type="ARBA" id="ARBA00023242"/>
    </source>
</evidence>
<dbReference type="GO" id="GO:0003677">
    <property type="term" value="F:DNA binding"/>
    <property type="evidence" value="ECO:0007669"/>
    <property type="project" value="InterPro"/>
</dbReference>
<comment type="subcellular location">
    <subcellularLocation>
        <location evidence="1">Nucleus</location>
    </subcellularLocation>
</comment>
<evidence type="ECO:0000256" key="5">
    <source>
        <dbReference type="ARBA" id="ARBA00023163"/>
    </source>
</evidence>
<feature type="region of interest" description="Disordered" evidence="7">
    <location>
        <begin position="213"/>
        <end position="244"/>
    </location>
</feature>
<organism evidence="10 11">
    <name type="scientific">Prunus armeniaca</name>
    <name type="common">Apricot</name>
    <name type="synonym">Armeniaca vulgaris</name>
    <dbReference type="NCBI Taxonomy" id="36596"/>
    <lineage>
        <taxon>Eukaryota</taxon>
        <taxon>Viridiplantae</taxon>
        <taxon>Streptophyta</taxon>
        <taxon>Embryophyta</taxon>
        <taxon>Tracheophyta</taxon>
        <taxon>Spermatophyta</taxon>
        <taxon>Magnoliopsida</taxon>
        <taxon>eudicotyledons</taxon>
        <taxon>Gunneridae</taxon>
        <taxon>Pentapetalae</taxon>
        <taxon>rosids</taxon>
        <taxon>fabids</taxon>
        <taxon>Rosales</taxon>
        <taxon>Rosaceae</taxon>
        <taxon>Amygdaloideae</taxon>
        <taxon>Amygdaleae</taxon>
        <taxon>Prunus</taxon>
    </lineage>
</organism>
<evidence type="ECO:0000256" key="1">
    <source>
        <dbReference type="ARBA" id="ARBA00004123"/>
    </source>
</evidence>
<name>A0A6J5XTR7_PRUAR</name>
<dbReference type="InterPro" id="IPR046955">
    <property type="entry name" value="PHR1-like"/>
</dbReference>
<dbReference type="NCBIfam" id="TIGR01557">
    <property type="entry name" value="myb_SHAQKYF"/>
    <property type="match status" value="1"/>
</dbReference>
<dbReference type="InterPro" id="IPR006447">
    <property type="entry name" value="Myb_dom_plants"/>
</dbReference>
<evidence type="ECO:0000256" key="2">
    <source>
        <dbReference type="ARBA" id="ARBA00006783"/>
    </source>
</evidence>
<protein>
    <recommendedName>
        <fullName evidence="12">HTH myb-type domain-containing protein</fullName>
    </recommendedName>
</protein>
<dbReference type="InterPro" id="IPR001005">
    <property type="entry name" value="SANT/Myb"/>
</dbReference>
<evidence type="ECO:0008006" key="12">
    <source>
        <dbReference type="Google" id="ProtNLM"/>
    </source>
</evidence>
<keyword evidence="6" id="KW-0539">Nucleus</keyword>
<accession>A0A6J5XTR7</accession>
<feature type="compositionally biased region" description="Polar residues" evidence="7">
    <location>
        <begin position="158"/>
        <end position="167"/>
    </location>
</feature>
<evidence type="ECO:0000256" key="7">
    <source>
        <dbReference type="SAM" id="MobiDB-lite"/>
    </source>
</evidence>
<gene>
    <name evidence="10" type="ORF">ORAREDHAP_LOCUS43932</name>
</gene>